<reference evidence="2 3" key="1">
    <citation type="submission" date="2019-08" db="EMBL/GenBank/DDBJ databases">
        <title>Deep-cultivation of Planctomycetes and their phenomic and genomic characterization uncovers novel biology.</title>
        <authorList>
            <person name="Wiegand S."/>
            <person name="Jogler M."/>
            <person name="Boedeker C."/>
            <person name="Pinto D."/>
            <person name="Vollmers J."/>
            <person name="Rivas-Marin E."/>
            <person name="Kohn T."/>
            <person name="Peeters S.H."/>
            <person name="Heuer A."/>
            <person name="Rast P."/>
            <person name="Oberbeckmann S."/>
            <person name="Bunk B."/>
            <person name="Jeske O."/>
            <person name="Meyerdierks A."/>
            <person name="Storesund J.E."/>
            <person name="Kallscheuer N."/>
            <person name="Luecker S."/>
            <person name="Lage O.M."/>
            <person name="Pohl T."/>
            <person name="Merkel B.J."/>
            <person name="Hornburger P."/>
            <person name="Mueller R.-W."/>
            <person name="Bruemmer F."/>
            <person name="Labrenz M."/>
            <person name="Spormann A.M."/>
            <person name="Op den Camp H."/>
            <person name="Overmann J."/>
            <person name="Amann R."/>
            <person name="Jetten M.S.M."/>
            <person name="Mascher T."/>
            <person name="Medema M.H."/>
            <person name="Devos D.P."/>
            <person name="Kaster A.-K."/>
            <person name="Ovreas L."/>
            <person name="Rohde M."/>
            <person name="Galperin M.Y."/>
            <person name="Jogler C."/>
        </authorList>
    </citation>
    <scope>NUCLEOTIDE SEQUENCE [LARGE SCALE GENOMIC DNA]</scope>
    <source>
        <strain evidence="2 3">UC8</strain>
    </source>
</reference>
<dbReference type="InterPro" id="IPR034660">
    <property type="entry name" value="DinB/YfiT-like"/>
</dbReference>
<gene>
    <name evidence="2" type="ORF">UC8_25890</name>
</gene>
<feature type="chain" id="PRO_5022886347" description="DinB superfamily protein" evidence="1">
    <location>
        <begin position="27"/>
        <end position="403"/>
    </location>
</feature>
<dbReference type="RefSeq" id="WP_068139917.1">
    <property type="nucleotide sequence ID" value="NZ_CP042914.1"/>
</dbReference>
<dbReference type="KEGG" id="rul:UC8_25890"/>
<proteinExistence type="predicted"/>
<name>A0A5B9QNM3_9BACT</name>
<protein>
    <recommendedName>
        <fullName evidence="4">DinB superfamily protein</fullName>
    </recommendedName>
</protein>
<dbReference type="SUPFAM" id="SSF109854">
    <property type="entry name" value="DinB/YfiT-like putative metalloenzymes"/>
    <property type="match status" value="1"/>
</dbReference>
<evidence type="ECO:0000313" key="2">
    <source>
        <dbReference type="EMBL" id="QEG40574.1"/>
    </source>
</evidence>
<dbReference type="OrthoDB" id="268753at2"/>
<dbReference type="AlphaFoldDB" id="A0A5B9QNM3"/>
<dbReference type="Gene3D" id="1.20.120.450">
    <property type="entry name" value="dinb family like domain"/>
    <property type="match status" value="1"/>
</dbReference>
<feature type="signal peptide" evidence="1">
    <location>
        <begin position="1"/>
        <end position="26"/>
    </location>
</feature>
<keyword evidence="1" id="KW-0732">Signal</keyword>
<evidence type="ECO:0000256" key="1">
    <source>
        <dbReference type="SAM" id="SignalP"/>
    </source>
</evidence>
<evidence type="ECO:0000313" key="3">
    <source>
        <dbReference type="Proteomes" id="UP000325286"/>
    </source>
</evidence>
<keyword evidence="3" id="KW-1185">Reference proteome</keyword>
<evidence type="ECO:0008006" key="4">
    <source>
        <dbReference type="Google" id="ProtNLM"/>
    </source>
</evidence>
<accession>A0A5B9QNM3</accession>
<sequence length="403" mass="44574" precursor="true">MRPVIRPTLVCLLGLALHSCVVAPLAANEGDPIAIRVWPKQAVTIETMWDFHVGVRLSEQDQTALPRPVDLNVMLDADQPAHILDREPNSEKIQWQPAETVAEPSPNAVRVAVVPLQTSDTADSDRPSVVTTIAVDGVRIADASQIPVTLLARSLTANSDAADALTSIDVLLLGGSQADEKDLLAIRGRLMPKMVVLPADFEKAAVGDHLVVKVEHNTLALSASDEVGNTGKTRWVKLGHVPWKMPEPLALLFAAKEAASKDSRATFAVLSAAQMSFEPSNGTHTPRWNAEHMMGRELLFFSQIYHAVDNKIPVMDSNPQQMPKDYRAAHPSWTGAEEARQMQRVESFTRRFAYLLEGLDLDKRAPGSRNWTPRSLLEQMQRHYGEHTANVRKKMELPEWPEK</sequence>
<dbReference type="Proteomes" id="UP000325286">
    <property type="component" value="Chromosome"/>
</dbReference>
<dbReference type="EMBL" id="CP042914">
    <property type="protein sequence ID" value="QEG40574.1"/>
    <property type="molecule type" value="Genomic_DNA"/>
</dbReference>
<organism evidence="2 3">
    <name type="scientific">Roseimaritima ulvae</name>
    <dbReference type="NCBI Taxonomy" id="980254"/>
    <lineage>
        <taxon>Bacteria</taxon>
        <taxon>Pseudomonadati</taxon>
        <taxon>Planctomycetota</taxon>
        <taxon>Planctomycetia</taxon>
        <taxon>Pirellulales</taxon>
        <taxon>Pirellulaceae</taxon>
        <taxon>Roseimaritima</taxon>
    </lineage>
</organism>